<keyword evidence="2" id="KW-0732">Signal</keyword>
<dbReference type="EMBL" id="CP081864">
    <property type="protein sequence ID" value="QZN95608.1"/>
    <property type="molecule type" value="Genomic_DNA"/>
</dbReference>
<evidence type="ECO:0000256" key="2">
    <source>
        <dbReference type="SAM" id="SignalP"/>
    </source>
</evidence>
<feature type="signal peptide" evidence="2">
    <location>
        <begin position="1"/>
        <end position="20"/>
    </location>
</feature>
<evidence type="ECO:0000256" key="1">
    <source>
        <dbReference type="SAM" id="MobiDB-lite"/>
    </source>
</evidence>
<feature type="chain" id="PRO_5046366635" description="Energy transducer TonB" evidence="2">
    <location>
        <begin position="21"/>
        <end position="167"/>
    </location>
</feature>
<proteinExistence type="predicted"/>
<feature type="compositionally biased region" description="Acidic residues" evidence="1">
    <location>
        <begin position="66"/>
        <end position="81"/>
    </location>
</feature>
<dbReference type="PROSITE" id="PS51257">
    <property type="entry name" value="PROKAR_LIPOPROTEIN"/>
    <property type="match status" value="1"/>
</dbReference>
<feature type="region of interest" description="Disordered" evidence="1">
    <location>
        <begin position="48"/>
        <end position="121"/>
    </location>
</feature>
<sequence>MYWLYRSRHAISWLPLPMVAACLMVLTQQSALKVQPQYDDSVMELSLADLTPPAPPDAVVPPEPETPPEETLPEPEPEPVETPEPIVEAPPPKPEPKPEPKPKPAPKPKPDTRPAPVAAPVKAASMLLNRAATSTLQSITQVRAFPAEAFAGQNTKRFLATFHYQAQ</sequence>
<feature type="compositionally biased region" description="Pro residues" evidence="1">
    <location>
        <begin position="52"/>
        <end position="65"/>
    </location>
</feature>
<dbReference type="Proteomes" id="UP000825886">
    <property type="component" value="Chromosome"/>
</dbReference>
<accession>A0ABX9AKB0</accession>
<evidence type="ECO:0000313" key="3">
    <source>
        <dbReference type="EMBL" id="QZN95608.1"/>
    </source>
</evidence>
<evidence type="ECO:0000313" key="4">
    <source>
        <dbReference type="Proteomes" id="UP000825886"/>
    </source>
</evidence>
<protein>
    <recommendedName>
        <fullName evidence="5">Energy transducer TonB</fullName>
    </recommendedName>
</protein>
<reference evidence="3 4" key="1">
    <citation type="submission" date="2021-08" db="EMBL/GenBank/DDBJ databases">
        <title>Culture and genomic analysis of Symbiopectobacterium purcellii sp. nov. gen. nov., isolated from the leafhopper Empoasca decipiens.</title>
        <authorList>
            <person name="Nadal-Jimenez P."/>
            <person name="Siozios S."/>
            <person name="Halliday N."/>
            <person name="Camara M."/>
            <person name="Hurst G.D.D."/>
        </authorList>
    </citation>
    <scope>NUCLEOTIDE SEQUENCE [LARGE SCALE GENOMIC DNA]</scope>
    <source>
        <strain evidence="3 4">SyEd1</strain>
    </source>
</reference>
<feature type="compositionally biased region" description="Basic and acidic residues" evidence="1">
    <location>
        <begin position="94"/>
        <end position="112"/>
    </location>
</feature>
<dbReference type="RefSeq" id="WP_222158699.1">
    <property type="nucleotide sequence ID" value="NZ_CP081864.1"/>
</dbReference>
<gene>
    <name evidence="3" type="ORF">K6K13_21030</name>
</gene>
<name>A0ABX9AKB0_9ENTR</name>
<organism evidence="3 4">
    <name type="scientific">Symbiopectobacterium purcellii</name>
    <dbReference type="NCBI Taxonomy" id="2871826"/>
    <lineage>
        <taxon>Bacteria</taxon>
        <taxon>Pseudomonadati</taxon>
        <taxon>Pseudomonadota</taxon>
        <taxon>Gammaproteobacteria</taxon>
        <taxon>Enterobacterales</taxon>
        <taxon>Enterobacteriaceae</taxon>
    </lineage>
</organism>
<keyword evidence="4" id="KW-1185">Reference proteome</keyword>
<evidence type="ECO:0008006" key="5">
    <source>
        <dbReference type="Google" id="ProtNLM"/>
    </source>
</evidence>